<feature type="region of interest" description="Disordered" evidence="1">
    <location>
        <begin position="261"/>
        <end position="283"/>
    </location>
</feature>
<feature type="compositionally biased region" description="Basic and acidic residues" evidence="1">
    <location>
        <begin position="261"/>
        <end position="274"/>
    </location>
</feature>
<dbReference type="Pfam" id="PF00149">
    <property type="entry name" value="Metallophos"/>
    <property type="match status" value="1"/>
</dbReference>
<dbReference type="Proteomes" id="UP000754883">
    <property type="component" value="Unassembled WGS sequence"/>
</dbReference>
<sequence length="396" mass="43538">MVPLKITPAYHRALVLAASIFFLSSIYLCSTRLLNFKAMTPEHVTTPTTPAKPTYTKPVSLNDADLPMSYGGYMRPPLTDLTLIGAIPPEFVPTPKNKRRLVVVGDIHGMDSALDALLKEANFNEETDHLVSVGDMVSKGPDSPAVVARLMQLNASAVRGNHEDRLLLARSTMDAMHGVTADQENPNMQHRKGKSEEVALARTLDKEQLDWLAALPVILTAEPLPLLIVHAGLVPGIELGNQDPWAVMNMRTLAYPREELRKKAMESPRRRDTSDVDGLGDMVSGEDKLQSEYEAVRENADPSQATFDRAVVVPLESRTGEKWTVGWDRHQEGLKEDQRRTIIYGHDAREGFKEGKYTLGLDSGCVKGNSLTAAIIEATSNTAFKYTTVQVGCTPP</sequence>
<dbReference type="GO" id="GO:0006798">
    <property type="term" value="P:polyphosphate catabolic process"/>
    <property type="evidence" value="ECO:0007669"/>
    <property type="project" value="TreeGrafter"/>
</dbReference>
<dbReference type="InterPro" id="IPR050126">
    <property type="entry name" value="Ap4A_hydrolase"/>
</dbReference>
<keyword evidence="4" id="KW-1185">Reference proteome</keyword>
<comment type="caution">
    <text evidence="3">The sequence shown here is derived from an EMBL/GenBank/DDBJ whole genome shotgun (WGS) entry which is preliminary data.</text>
</comment>
<evidence type="ECO:0000313" key="4">
    <source>
        <dbReference type="Proteomes" id="UP000754883"/>
    </source>
</evidence>
<organism evidence="3 4">
    <name type="scientific">Clonostachys byssicola</name>
    <dbReference type="NCBI Taxonomy" id="160290"/>
    <lineage>
        <taxon>Eukaryota</taxon>
        <taxon>Fungi</taxon>
        <taxon>Dikarya</taxon>
        <taxon>Ascomycota</taxon>
        <taxon>Pezizomycotina</taxon>
        <taxon>Sordariomycetes</taxon>
        <taxon>Hypocreomycetidae</taxon>
        <taxon>Hypocreales</taxon>
        <taxon>Bionectriaceae</taxon>
        <taxon>Clonostachys</taxon>
    </lineage>
</organism>
<dbReference type="GO" id="GO:0005737">
    <property type="term" value="C:cytoplasm"/>
    <property type="evidence" value="ECO:0007669"/>
    <property type="project" value="TreeGrafter"/>
</dbReference>
<name>A0A9N9UMD8_9HYPO</name>
<dbReference type="GO" id="GO:0016791">
    <property type="term" value="F:phosphatase activity"/>
    <property type="evidence" value="ECO:0007669"/>
    <property type="project" value="TreeGrafter"/>
</dbReference>
<feature type="domain" description="Calcineurin-like phosphoesterase" evidence="2">
    <location>
        <begin position="100"/>
        <end position="347"/>
    </location>
</feature>
<evidence type="ECO:0000259" key="2">
    <source>
        <dbReference type="Pfam" id="PF00149"/>
    </source>
</evidence>
<dbReference type="InterPro" id="IPR004843">
    <property type="entry name" value="Calcineurin-like_PHP"/>
</dbReference>
<dbReference type="EMBL" id="CABFNO020001536">
    <property type="protein sequence ID" value="CAG9995926.1"/>
    <property type="molecule type" value="Genomic_DNA"/>
</dbReference>
<protein>
    <recommendedName>
        <fullName evidence="2">Calcineurin-like phosphoesterase domain-containing protein</fullName>
    </recommendedName>
</protein>
<evidence type="ECO:0000256" key="1">
    <source>
        <dbReference type="SAM" id="MobiDB-lite"/>
    </source>
</evidence>
<dbReference type="Gene3D" id="3.60.21.10">
    <property type="match status" value="1"/>
</dbReference>
<gene>
    <name evidence="3" type="ORF">CBYS24578_00004001</name>
</gene>
<dbReference type="GO" id="GO:0000298">
    <property type="term" value="F:endopolyphosphatase activity"/>
    <property type="evidence" value="ECO:0007669"/>
    <property type="project" value="TreeGrafter"/>
</dbReference>
<dbReference type="AlphaFoldDB" id="A0A9N9UMD8"/>
<reference evidence="3 4" key="2">
    <citation type="submission" date="2021-10" db="EMBL/GenBank/DDBJ databases">
        <authorList>
            <person name="Piombo E."/>
        </authorList>
    </citation>
    <scope>NUCLEOTIDE SEQUENCE [LARGE SCALE GENOMIC DNA]</scope>
</reference>
<dbReference type="PANTHER" id="PTHR42850">
    <property type="entry name" value="METALLOPHOSPHOESTERASE"/>
    <property type="match status" value="1"/>
</dbReference>
<proteinExistence type="predicted"/>
<reference evidence="4" key="1">
    <citation type="submission" date="2019-06" db="EMBL/GenBank/DDBJ databases">
        <authorList>
            <person name="Broberg M."/>
        </authorList>
    </citation>
    <scope>NUCLEOTIDE SEQUENCE [LARGE SCALE GENOMIC DNA]</scope>
</reference>
<dbReference type="CDD" id="cd00144">
    <property type="entry name" value="MPP_PPP_family"/>
    <property type="match status" value="1"/>
</dbReference>
<dbReference type="InterPro" id="IPR029052">
    <property type="entry name" value="Metallo-depent_PP-like"/>
</dbReference>
<evidence type="ECO:0000313" key="3">
    <source>
        <dbReference type="EMBL" id="CAG9995926.1"/>
    </source>
</evidence>
<accession>A0A9N9UMD8</accession>
<dbReference type="PANTHER" id="PTHR42850:SF4">
    <property type="entry name" value="ZINC-DEPENDENT ENDOPOLYPHOSPHATASE"/>
    <property type="match status" value="1"/>
</dbReference>
<dbReference type="OrthoDB" id="10267127at2759"/>
<dbReference type="SUPFAM" id="SSF56300">
    <property type="entry name" value="Metallo-dependent phosphatases"/>
    <property type="match status" value="1"/>
</dbReference>